<evidence type="ECO:0000313" key="2">
    <source>
        <dbReference type="EMBL" id="TFK98852.1"/>
    </source>
</evidence>
<sequence length="266" mass="30303">MGGLDALVRAAMDRSSESSSAVLDAMRLGVDERHVHSQAQTQTQAQSHPQVGHEHSRGHSHSQIGAEQQPRHSHPQEHPRQLHTLQHPQEQVRHPQEQLRHQPSVSTSRHTREDTVMHTREEMSMQEEDRRRRSSGEARRHSGEVPRHSRSRERRGDEEVCVPILFGRFRFVSSCSILPLVCLSRFVFPFFRCQSCSFPFVSYFCFFSLFSLRAKGGFGRGRRMGIKSWYGDAKEACLGLGADWMERCSFVLGSDRRAKVGSGLDG</sequence>
<reference evidence="2 3" key="1">
    <citation type="journal article" date="2019" name="Nat. Ecol. Evol.">
        <title>Megaphylogeny resolves global patterns of mushroom evolution.</title>
        <authorList>
            <person name="Varga T."/>
            <person name="Krizsan K."/>
            <person name="Foldi C."/>
            <person name="Dima B."/>
            <person name="Sanchez-Garcia M."/>
            <person name="Sanchez-Ramirez S."/>
            <person name="Szollosi G.J."/>
            <person name="Szarkandi J.G."/>
            <person name="Papp V."/>
            <person name="Albert L."/>
            <person name="Andreopoulos W."/>
            <person name="Angelini C."/>
            <person name="Antonin V."/>
            <person name="Barry K.W."/>
            <person name="Bougher N.L."/>
            <person name="Buchanan P."/>
            <person name="Buyck B."/>
            <person name="Bense V."/>
            <person name="Catcheside P."/>
            <person name="Chovatia M."/>
            <person name="Cooper J."/>
            <person name="Damon W."/>
            <person name="Desjardin D."/>
            <person name="Finy P."/>
            <person name="Geml J."/>
            <person name="Haridas S."/>
            <person name="Hughes K."/>
            <person name="Justo A."/>
            <person name="Karasinski D."/>
            <person name="Kautmanova I."/>
            <person name="Kiss B."/>
            <person name="Kocsube S."/>
            <person name="Kotiranta H."/>
            <person name="LaButti K.M."/>
            <person name="Lechner B.E."/>
            <person name="Liimatainen K."/>
            <person name="Lipzen A."/>
            <person name="Lukacs Z."/>
            <person name="Mihaltcheva S."/>
            <person name="Morgado L.N."/>
            <person name="Niskanen T."/>
            <person name="Noordeloos M.E."/>
            <person name="Ohm R.A."/>
            <person name="Ortiz-Santana B."/>
            <person name="Ovrebo C."/>
            <person name="Racz N."/>
            <person name="Riley R."/>
            <person name="Savchenko A."/>
            <person name="Shiryaev A."/>
            <person name="Soop K."/>
            <person name="Spirin V."/>
            <person name="Szebenyi C."/>
            <person name="Tomsovsky M."/>
            <person name="Tulloss R.E."/>
            <person name="Uehling J."/>
            <person name="Grigoriev I.V."/>
            <person name="Vagvolgyi C."/>
            <person name="Papp T."/>
            <person name="Martin F.M."/>
            <person name="Miettinen O."/>
            <person name="Hibbett D.S."/>
            <person name="Nagy L.G."/>
        </authorList>
    </citation>
    <scope>NUCLEOTIDE SEQUENCE [LARGE SCALE GENOMIC DNA]</scope>
    <source>
        <strain evidence="2 3">CBS 309.79</strain>
    </source>
</reference>
<name>A0A5C3QA12_9AGAR</name>
<dbReference type="AlphaFoldDB" id="A0A5C3QA12"/>
<evidence type="ECO:0000313" key="3">
    <source>
        <dbReference type="Proteomes" id="UP000305067"/>
    </source>
</evidence>
<organism evidence="2 3">
    <name type="scientific">Pterulicium gracile</name>
    <dbReference type="NCBI Taxonomy" id="1884261"/>
    <lineage>
        <taxon>Eukaryota</taxon>
        <taxon>Fungi</taxon>
        <taxon>Dikarya</taxon>
        <taxon>Basidiomycota</taxon>
        <taxon>Agaricomycotina</taxon>
        <taxon>Agaricomycetes</taxon>
        <taxon>Agaricomycetidae</taxon>
        <taxon>Agaricales</taxon>
        <taxon>Pleurotineae</taxon>
        <taxon>Pterulaceae</taxon>
        <taxon>Pterulicium</taxon>
    </lineage>
</organism>
<gene>
    <name evidence="2" type="ORF">BDV98DRAFT_572317</name>
</gene>
<proteinExistence type="predicted"/>
<keyword evidence="3" id="KW-1185">Reference proteome</keyword>
<dbReference type="Proteomes" id="UP000305067">
    <property type="component" value="Unassembled WGS sequence"/>
</dbReference>
<feature type="compositionally biased region" description="Basic and acidic residues" evidence="1">
    <location>
        <begin position="90"/>
        <end position="100"/>
    </location>
</feature>
<dbReference type="EMBL" id="ML178837">
    <property type="protein sequence ID" value="TFK98852.1"/>
    <property type="molecule type" value="Genomic_DNA"/>
</dbReference>
<feature type="region of interest" description="Disordered" evidence="1">
    <location>
        <begin position="34"/>
        <end position="153"/>
    </location>
</feature>
<protein>
    <submittedName>
        <fullName evidence="2">Uncharacterized protein</fullName>
    </submittedName>
</protein>
<evidence type="ECO:0000256" key="1">
    <source>
        <dbReference type="SAM" id="MobiDB-lite"/>
    </source>
</evidence>
<feature type="compositionally biased region" description="Basic and acidic residues" evidence="1">
    <location>
        <begin position="110"/>
        <end position="147"/>
    </location>
</feature>
<feature type="non-terminal residue" evidence="2">
    <location>
        <position position="1"/>
    </location>
</feature>
<feature type="compositionally biased region" description="Low complexity" evidence="1">
    <location>
        <begin position="37"/>
        <end position="48"/>
    </location>
</feature>
<accession>A0A5C3QA12</accession>